<name>A0A0J8VBX2_9GAMM</name>
<dbReference type="OrthoDB" id="6199337at2"/>
<dbReference type="PIRSF" id="PIRSF028696">
    <property type="entry name" value="UCP028696"/>
    <property type="match status" value="1"/>
</dbReference>
<dbReference type="InterPro" id="IPR016896">
    <property type="entry name" value="DUF2860"/>
</dbReference>
<dbReference type="EMBL" id="PYLZ01000002">
    <property type="protein sequence ID" value="PSW25873.1"/>
    <property type="molecule type" value="Genomic_DNA"/>
</dbReference>
<reference evidence="2 3" key="1">
    <citation type="submission" date="2018-01" db="EMBL/GenBank/DDBJ databases">
        <title>Whole genome sequencing of Histamine producing bacteria.</title>
        <authorList>
            <person name="Butler K."/>
        </authorList>
    </citation>
    <scope>NUCLEOTIDE SEQUENCE [LARGE SCALE GENOMIC DNA]</scope>
    <source>
        <strain evidence="2 3">DSM 24669</strain>
    </source>
</reference>
<gene>
    <name evidence="2" type="ORF">C9I94_04700</name>
</gene>
<dbReference type="Pfam" id="PF11059">
    <property type="entry name" value="DUF2860"/>
    <property type="match status" value="1"/>
</dbReference>
<evidence type="ECO:0000256" key="1">
    <source>
        <dbReference type="SAM" id="SignalP"/>
    </source>
</evidence>
<dbReference type="Proteomes" id="UP000240481">
    <property type="component" value="Unassembled WGS sequence"/>
</dbReference>
<proteinExistence type="predicted"/>
<keyword evidence="1" id="KW-0732">Signal</keyword>
<accession>A0A0J8VBX2</accession>
<evidence type="ECO:0000313" key="2">
    <source>
        <dbReference type="EMBL" id="PSW25873.1"/>
    </source>
</evidence>
<evidence type="ECO:0000313" key="3">
    <source>
        <dbReference type="Proteomes" id="UP000240481"/>
    </source>
</evidence>
<dbReference type="STRING" id="680026.AB733_09375"/>
<feature type="signal peptide" evidence="1">
    <location>
        <begin position="1"/>
        <end position="18"/>
    </location>
</feature>
<dbReference type="RefSeq" id="WP_048898528.1">
    <property type="nucleotide sequence ID" value="NZ_AP024852.1"/>
</dbReference>
<dbReference type="AlphaFoldDB" id="A0A0J8VBX2"/>
<keyword evidence="3" id="KW-1185">Reference proteome</keyword>
<comment type="caution">
    <text evidence="2">The sequence shown here is derived from an EMBL/GenBank/DDBJ whole genome shotgun (WGS) entry which is preliminary data.</text>
</comment>
<organism evidence="2 3">
    <name type="scientific">Photobacterium swingsii</name>
    <dbReference type="NCBI Taxonomy" id="680026"/>
    <lineage>
        <taxon>Bacteria</taxon>
        <taxon>Pseudomonadati</taxon>
        <taxon>Pseudomonadota</taxon>
        <taxon>Gammaproteobacteria</taxon>
        <taxon>Vibrionales</taxon>
        <taxon>Vibrionaceae</taxon>
        <taxon>Photobacterium</taxon>
    </lineage>
</organism>
<sequence length="326" mass="36662">MKGYSLLCLAVISASSYAGRPNQDWDPGFGGEISVVTGYTRSTSQFNTDNKTLSSPNQKATTQDSFLIAPIGTLDYTFQSADQQIFFGTRRSDIALGRFHLELGYRQKFEDTGIFSFSFVPGLLKQKTWADPFILNEEREETKVKTRALRLTAEKIMGSNFSGELAVGHQSYDDEKSGFANFTPQEQTLLNREANILFAQGSYSQFVGRGMMLRGALNYTRINSEGEAMAHTIYGGEASIIQLLRSSSFAFTVSYDHATFDTINPVFNQEQKDDRWGAFLAYEYRQPFGWQNWSAISLIGYNQSQSNITFYDEDSLLATVGLNYKF</sequence>
<feature type="chain" id="PRO_5030009095" evidence="1">
    <location>
        <begin position="19"/>
        <end position="326"/>
    </location>
</feature>
<protein>
    <submittedName>
        <fullName evidence="2">DUF2860 domain-containing protein</fullName>
    </submittedName>
</protein>